<evidence type="ECO:0000313" key="17">
    <source>
        <dbReference type="Proteomes" id="UP000460718"/>
    </source>
</evidence>
<dbReference type="Proteomes" id="UP000460718">
    <property type="component" value="Unassembled WGS sequence"/>
</dbReference>
<evidence type="ECO:0000313" key="18">
    <source>
        <dbReference type="Proteomes" id="UP000476176"/>
    </source>
</evidence>
<keyword evidence="12" id="KW-1185">Reference proteome</keyword>
<dbReference type="Proteomes" id="UP000429523">
    <property type="component" value="Unassembled WGS sequence"/>
</dbReference>
<dbReference type="EMBL" id="QXGF01000067">
    <property type="protein sequence ID" value="KAE8947907.1"/>
    <property type="molecule type" value="Genomic_DNA"/>
</dbReference>
<dbReference type="EMBL" id="QXGB01000058">
    <property type="protein sequence ID" value="KAE9233755.1"/>
    <property type="molecule type" value="Genomic_DNA"/>
</dbReference>
<feature type="chain" id="PRO_5036380138" description="Pectate lyase" evidence="1">
    <location>
        <begin position="19"/>
        <end position="113"/>
    </location>
</feature>
<dbReference type="EMBL" id="QXFW01000046">
    <property type="protein sequence ID" value="KAE9028290.1"/>
    <property type="molecule type" value="Genomic_DNA"/>
</dbReference>
<organism evidence="3 17">
    <name type="scientific">Phytophthora fragariae</name>
    <dbReference type="NCBI Taxonomy" id="53985"/>
    <lineage>
        <taxon>Eukaryota</taxon>
        <taxon>Sar</taxon>
        <taxon>Stramenopiles</taxon>
        <taxon>Oomycota</taxon>
        <taxon>Peronosporomycetes</taxon>
        <taxon>Peronosporales</taxon>
        <taxon>Peronosporaceae</taxon>
        <taxon>Phytophthora</taxon>
    </lineage>
</organism>
<evidence type="ECO:0000313" key="4">
    <source>
        <dbReference type="EMBL" id="KAE9135882.1"/>
    </source>
</evidence>
<evidence type="ECO:0000313" key="3">
    <source>
        <dbReference type="EMBL" id="KAE9028290.1"/>
    </source>
</evidence>
<feature type="signal peptide" evidence="1">
    <location>
        <begin position="1"/>
        <end position="18"/>
    </location>
</feature>
<evidence type="ECO:0000313" key="14">
    <source>
        <dbReference type="Proteomes" id="UP000440367"/>
    </source>
</evidence>
<evidence type="ECO:0000313" key="10">
    <source>
        <dbReference type="EMBL" id="KAE9327162.1"/>
    </source>
</evidence>
<accession>A0A6A3MF79</accession>
<dbReference type="Proteomes" id="UP000440732">
    <property type="component" value="Unassembled WGS sequence"/>
</dbReference>
<name>A0A6A3MF79_9STRA</name>
<sequence>MMILLVALALLLSAKVDATGEHGHFRGGDSTALVISANTQEEVNEACDASNGQGCLRHLIERDEGQYESYNDFPPEFVPTNDWQDILPNQAVPPGLYIRVNLATGKKEAKLLQ</sequence>
<evidence type="ECO:0008006" key="20">
    <source>
        <dbReference type="Google" id="ProtNLM"/>
    </source>
</evidence>
<dbReference type="EMBL" id="QXGE01000056">
    <property type="protein sequence ID" value="KAE9327162.1"/>
    <property type="molecule type" value="Genomic_DNA"/>
</dbReference>
<dbReference type="EMBL" id="QXFZ01000060">
    <property type="protein sequence ID" value="KAE9136247.1"/>
    <property type="molecule type" value="Genomic_DNA"/>
</dbReference>
<gene>
    <name evidence="10" type="ORF">PF001_g2055</name>
    <name evidence="9" type="ORF">PF002_g2627</name>
    <name evidence="8" type="ORF">PF004_g1755</name>
    <name evidence="7" type="ORF">PF005_g2190</name>
    <name evidence="6" type="ORF">PF006_g1781</name>
    <name evidence="5" type="ORF">PF007_g2246</name>
    <name evidence="2" type="ORF">PF009_g2492</name>
    <name evidence="4" type="ORF">PF010_g1890</name>
    <name evidence="3" type="ORF">PF011_g1617</name>
</gene>
<evidence type="ECO:0000313" key="16">
    <source>
        <dbReference type="Proteomes" id="UP000441208"/>
    </source>
</evidence>
<dbReference type="OrthoDB" id="448649at2759"/>
<keyword evidence="1" id="KW-0732">Signal</keyword>
<evidence type="ECO:0000313" key="13">
    <source>
        <dbReference type="Proteomes" id="UP000437068"/>
    </source>
</evidence>
<dbReference type="Proteomes" id="UP000433483">
    <property type="component" value="Unassembled WGS sequence"/>
</dbReference>
<dbReference type="EMBL" id="QXGC01000046">
    <property type="protein sequence ID" value="KAE9252870.1"/>
    <property type="molecule type" value="Genomic_DNA"/>
</dbReference>
<comment type="caution">
    <text evidence="3">The sequence shown here is derived from an EMBL/GenBank/DDBJ whole genome shotgun (WGS) entry which is preliminary data.</text>
</comment>
<evidence type="ECO:0000313" key="19">
    <source>
        <dbReference type="Proteomes" id="UP000488956"/>
    </source>
</evidence>
<evidence type="ECO:0000313" key="9">
    <source>
        <dbReference type="EMBL" id="KAE9254849.1"/>
    </source>
</evidence>
<proteinExistence type="predicted"/>
<dbReference type="Proteomes" id="UP000476176">
    <property type="component" value="Unassembled WGS sequence"/>
</dbReference>
<evidence type="ECO:0000256" key="1">
    <source>
        <dbReference type="SAM" id="SignalP"/>
    </source>
</evidence>
<dbReference type="Proteomes" id="UP000440367">
    <property type="component" value="Unassembled WGS sequence"/>
</dbReference>
<dbReference type="Proteomes" id="UP000488956">
    <property type="component" value="Unassembled WGS sequence"/>
</dbReference>
<evidence type="ECO:0000313" key="2">
    <source>
        <dbReference type="EMBL" id="KAE8947907.1"/>
    </source>
</evidence>
<dbReference type="AlphaFoldDB" id="A0A6A3MF79"/>
<reference evidence="17 18" key="1">
    <citation type="submission" date="2018-09" db="EMBL/GenBank/DDBJ databases">
        <title>Genomic investigation of the strawberry pathogen Phytophthora fragariae indicates pathogenicity is determined by transcriptional variation in three key races.</title>
        <authorList>
            <person name="Adams T.M."/>
            <person name="Armitage A.D."/>
            <person name="Sobczyk M.K."/>
            <person name="Bates H.J."/>
            <person name="Dunwell J.M."/>
            <person name="Nellist C.F."/>
            <person name="Harrison R.J."/>
        </authorList>
    </citation>
    <scope>NUCLEOTIDE SEQUENCE [LARGE SCALE GENOMIC DNA]</scope>
    <source>
        <strain evidence="10 13">A4</strain>
        <strain evidence="9 14">BC-1</strain>
        <strain evidence="8 18">BC-23</strain>
        <strain evidence="7 12">NOV-27</strain>
        <strain evidence="6 15">NOV-5</strain>
        <strain evidence="5 16">NOV-71</strain>
        <strain evidence="2 11">NOV-9</strain>
        <strain evidence="4 19">ONT-3</strain>
        <strain evidence="3 17">SCRP245</strain>
    </source>
</reference>
<dbReference type="Proteomes" id="UP000437068">
    <property type="component" value="Unassembled WGS sequence"/>
</dbReference>
<evidence type="ECO:0000313" key="12">
    <source>
        <dbReference type="Proteomes" id="UP000433483"/>
    </source>
</evidence>
<dbReference type="EMBL" id="QXGD01000070">
    <property type="protein sequence ID" value="KAE9254849.1"/>
    <property type="molecule type" value="Genomic_DNA"/>
</dbReference>
<dbReference type="Proteomes" id="UP000441208">
    <property type="component" value="Unassembled WGS sequence"/>
</dbReference>
<evidence type="ECO:0000313" key="7">
    <source>
        <dbReference type="EMBL" id="KAE9233755.1"/>
    </source>
</evidence>
<evidence type="ECO:0000313" key="6">
    <source>
        <dbReference type="EMBL" id="KAE9154151.1"/>
    </source>
</evidence>
<evidence type="ECO:0000313" key="5">
    <source>
        <dbReference type="EMBL" id="KAE9136247.1"/>
    </source>
</evidence>
<protein>
    <recommendedName>
        <fullName evidence="20">Pectate lyase</fullName>
    </recommendedName>
</protein>
<dbReference type="EMBL" id="QXGA01000047">
    <property type="protein sequence ID" value="KAE9154151.1"/>
    <property type="molecule type" value="Genomic_DNA"/>
</dbReference>
<evidence type="ECO:0000313" key="11">
    <source>
        <dbReference type="Proteomes" id="UP000429523"/>
    </source>
</evidence>
<evidence type="ECO:0000313" key="8">
    <source>
        <dbReference type="EMBL" id="KAE9252870.1"/>
    </source>
</evidence>
<evidence type="ECO:0000313" key="15">
    <source>
        <dbReference type="Proteomes" id="UP000440732"/>
    </source>
</evidence>
<dbReference type="EMBL" id="QXFX01000050">
    <property type="protein sequence ID" value="KAE9135882.1"/>
    <property type="molecule type" value="Genomic_DNA"/>
</dbReference>